<dbReference type="InterPro" id="IPR036259">
    <property type="entry name" value="MFS_trans_sf"/>
</dbReference>
<dbReference type="Proteomes" id="UP000681722">
    <property type="component" value="Unassembled WGS sequence"/>
</dbReference>
<comment type="subcellular location">
    <subcellularLocation>
        <location evidence="1">Membrane</location>
        <topology evidence="1">Multi-pass membrane protein</topology>
    </subcellularLocation>
</comment>
<feature type="transmembrane region" description="Helical" evidence="6">
    <location>
        <begin position="280"/>
        <end position="300"/>
    </location>
</feature>
<keyword evidence="2 6" id="KW-0812">Transmembrane</keyword>
<dbReference type="OrthoDB" id="3026777at2759"/>
<protein>
    <submittedName>
        <fullName evidence="7">Uncharacterized protein</fullName>
    </submittedName>
</protein>
<evidence type="ECO:0000256" key="6">
    <source>
        <dbReference type="SAM" id="Phobius"/>
    </source>
</evidence>
<feature type="transmembrane region" description="Helical" evidence="6">
    <location>
        <begin position="212"/>
        <end position="233"/>
    </location>
</feature>
<feature type="transmembrane region" description="Helical" evidence="6">
    <location>
        <begin position="245"/>
        <end position="268"/>
    </location>
</feature>
<evidence type="ECO:0000313" key="7">
    <source>
        <dbReference type="EMBL" id="CAF0918080.1"/>
    </source>
</evidence>
<dbReference type="Gene3D" id="1.20.1250.20">
    <property type="entry name" value="MFS general substrate transporter like domains"/>
    <property type="match status" value="1"/>
</dbReference>
<dbReference type="EMBL" id="CAJOBC010001772">
    <property type="protein sequence ID" value="CAF3697903.1"/>
    <property type="molecule type" value="Genomic_DNA"/>
</dbReference>
<dbReference type="GO" id="GO:0022857">
    <property type="term" value="F:transmembrane transporter activity"/>
    <property type="evidence" value="ECO:0007669"/>
    <property type="project" value="TreeGrafter"/>
</dbReference>
<feature type="transmembrane region" description="Helical" evidence="6">
    <location>
        <begin position="186"/>
        <end position="206"/>
    </location>
</feature>
<dbReference type="GO" id="GO:0016020">
    <property type="term" value="C:membrane"/>
    <property type="evidence" value="ECO:0007669"/>
    <property type="project" value="UniProtKB-SubCell"/>
</dbReference>
<feature type="transmembrane region" description="Helical" evidence="6">
    <location>
        <begin position="103"/>
        <end position="125"/>
    </location>
</feature>
<keyword evidence="9" id="KW-1185">Reference proteome</keyword>
<feature type="region of interest" description="Disordered" evidence="5">
    <location>
        <begin position="347"/>
        <end position="374"/>
    </location>
</feature>
<evidence type="ECO:0000256" key="3">
    <source>
        <dbReference type="ARBA" id="ARBA00022989"/>
    </source>
</evidence>
<gene>
    <name evidence="7" type="ORF">GPM918_LOCUS9502</name>
    <name evidence="8" type="ORF">SRO942_LOCUS9503</name>
</gene>
<keyword evidence="3 6" id="KW-1133">Transmembrane helix</keyword>
<evidence type="ECO:0000256" key="2">
    <source>
        <dbReference type="ARBA" id="ARBA00022692"/>
    </source>
</evidence>
<feature type="transmembrane region" description="Helical" evidence="6">
    <location>
        <begin position="74"/>
        <end position="96"/>
    </location>
</feature>
<reference evidence="7" key="1">
    <citation type="submission" date="2021-02" db="EMBL/GenBank/DDBJ databases">
        <authorList>
            <person name="Nowell W R."/>
        </authorList>
    </citation>
    <scope>NUCLEOTIDE SEQUENCE</scope>
</reference>
<dbReference type="AlphaFoldDB" id="A0A814AQA5"/>
<evidence type="ECO:0000256" key="1">
    <source>
        <dbReference type="ARBA" id="ARBA00004141"/>
    </source>
</evidence>
<dbReference type="Proteomes" id="UP000663829">
    <property type="component" value="Unassembled WGS sequence"/>
</dbReference>
<name>A0A814AQA5_9BILA</name>
<sequence length="374" mass="41770">MDYNIEIIMSIQTLSSCLVGTLGQYIYQYYFHSYVTNSTITPTFHTIQQQLCPNNVNSSSDAQQWAQQQSSNLFFWQNLASSLPVIIMTYLLGIYTSKLGKKIVLILPILGTVIQLSIWLAIIYFNLKEYWWLIAAFIQGLSGSGGVFGFIITLIITDTTLENDRSASVLRVVGMKLLQYMGSNDPLICAISHIFLIISALWTSFAKHSWELYVGILISPFTSYQASLTYSMLSKWLEPHETANTFALVTEISTIISAFGTSFFNFVYSKTIPYSRNFTMLLAGGLAIIPLILNICLYIITRNLPDTQTDIATETTPLLLPDHMLVRGIDPTFNIISASSSLTNSLRTPTLRSRSNSAGSALEYSTETEPLLKV</sequence>
<proteinExistence type="predicted"/>
<organism evidence="7 9">
    <name type="scientific">Didymodactylos carnosus</name>
    <dbReference type="NCBI Taxonomy" id="1234261"/>
    <lineage>
        <taxon>Eukaryota</taxon>
        <taxon>Metazoa</taxon>
        <taxon>Spiralia</taxon>
        <taxon>Gnathifera</taxon>
        <taxon>Rotifera</taxon>
        <taxon>Eurotatoria</taxon>
        <taxon>Bdelloidea</taxon>
        <taxon>Philodinida</taxon>
        <taxon>Philodinidae</taxon>
        <taxon>Didymodactylos</taxon>
    </lineage>
</organism>
<feature type="transmembrane region" description="Helical" evidence="6">
    <location>
        <begin position="7"/>
        <end position="27"/>
    </location>
</feature>
<evidence type="ECO:0000313" key="8">
    <source>
        <dbReference type="EMBL" id="CAF3697903.1"/>
    </source>
</evidence>
<dbReference type="PANTHER" id="PTHR23507:SF1">
    <property type="entry name" value="FI18259P1-RELATED"/>
    <property type="match status" value="1"/>
</dbReference>
<dbReference type="SUPFAM" id="SSF103473">
    <property type="entry name" value="MFS general substrate transporter"/>
    <property type="match status" value="2"/>
</dbReference>
<feature type="compositionally biased region" description="Polar residues" evidence="5">
    <location>
        <begin position="347"/>
        <end position="368"/>
    </location>
</feature>
<evidence type="ECO:0000256" key="5">
    <source>
        <dbReference type="SAM" id="MobiDB-lite"/>
    </source>
</evidence>
<accession>A0A814AQA5</accession>
<feature type="transmembrane region" description="Helical" evidence="6">
    <location>
        <begin position="131"/>
        <end position="156"/>
    </location>
</feature>
<comment type="caution">
    <text evidence="7">The sequence shown here is derived from an EMBL/GenBank/DDBJ whole genome shotgun (WGS) entry which is preliminary data.</text>
</comment>
<evidence type="ECO:0000313" key="9">
    <source>
        <dbReference type="Proteomes" id="UP000663829"/>
    </source>
</evidence>
<keyword evidence="4 6" id="KW-0472">Membrane</keyword>
<evidence type="ECO:0000256" key="4">
    <source>
        <dbReference type="ARBA" id="ARBA00023136"/>
    </source>
</evidence>
<dbReference type="EMBL" id="CAJNOQ010001772">
    <property type="protein sequence ID" value="CAF0918080.1"/>
    <property type="molecule type" value="Genomic_DNA"/>
</dbReference>
<dbReference type="PANTHER" id="PTHR23507">
    <property type="entry name" value="ZGC:174356"/>
    <property type="match status" value="1"/>
</dbReference>